<dbReference type="FunFam" id="3.30.565.10:FF:000006">
    <property type="entry name" value="Sensor histidine kinase WalK"/>
    <property type="match status" value="1"/>
</dbReference>
<feature type="transmembrane region" description="Helical" evidence="11">
    <location>
        <begin position="163"/>
        <end position="186"/>
    </location>
</feature>
<gene>
    <name evidence="14" type="primary">cusS</name>
    <name evidence="14" type="ORF">SAMEA44547418_01800</name>
</gene>
<dbReference type="EMBL" id="LT906470">
    <property type="protein sequence ID" value="SNV75339.1"/>
    <property type="molecule type" value="Genomic_DNA"/>
</dbReference>
<dbReference type="Pfam" id="PF02518">
    <property type="entry name" value="HATPase_c"/>
    <property type="match status" value="1"/>
</dbReference>
<feature type="domain" description="HAMP" evidence="13">
    <location>
        <begin position="187"/>
        <end position="243"/>
    </location>
</feature>
<sequence>MSSKQKTNDPHRDLDTISGAATDLFNRLPLTFKIMSWYTIFLLIILMVASAWIYTYTHESDNKEVRERLQQQAMIMATDIRKFKPYQDNTFFFVSTQDEYIIKGALPDGFPNQTVLSLGQVGEIQAGEDTFYYYDTPVNEPNYRGILRAATKVKTASKKTENLLYSLLLGNVIFLLISSLGGYLFIKKGLKPIRTLTRTAKFIGKNNDLSRRIDIPARTARDEIYELTVTFNRMISGLEDSSNREKQFSSDVSHELRTPISVIQAESEYALKYARSEDDLREGLTHIQEQAKFMSSLVSQLLDVARLEKAHDLNVAPLDVSQMLTNMVHDYTRLSSERHITITSRIEPGLHITAHEVSLRRAIANLVDNAMKFTKSKIDISARRVGDELVIEVTDNGIGIEKENIEHIWNRMYQTEQSRNKKSNHGIGLGLYFVNKVITLHHGTVSATSTPNVFTTFTIRLPYSEAEEE</sequence>
<evidence type="ECO:0000313" key="14">
    <source>
        <dbReference type="EMBL" id="SNV75339.1"/>
    </source>
</evidence>
<evidence type="ECO:0000259" key="12">
    <source>
        <dbReference type="PROSITE" id="PS50109"/>
    </source>
</evidence>
<dbReference type="KEGG" id="vrm:44547418_01800"/>
<dbReference type="InterPro" id="IPR003660">
    <property type="entry name" value="HAMP_dom"/>
</dbReference>
<dbReference type="RefSeq" id="WP_095066580.1">
    <property type="nucleotide sequence ID" value="NZ_LT906470.1"/>
</dbReference>
<dbReference type="AlphaFoldDB" id="A0A239ZWI2"/>
<evidence type="ECO:0000256" key="8">
    <source>
        <dbReference type="ARBA" id="ARBA00022989"/>
    </source>
</evidence>
<dbReference type="SUPFAM" id="SSF47384">
    <property type="entry name" value="Homodimeric domain of signal transducing histidine kinase"/>
    <property type="match status" value="1"/>
</dbReference>
<keyword evidence="9" id="KW-0902">Two-component regulatory system</keyword>
<dbReference type="PROSITE" id="PS50109">
    <property type="entry name" value="HIS_KIN"/>
    <property type="match status" value="1"/>
</dbReference>
<dbReference type="Pfam" id="PF00512">
    <property type="entry name" value="HisKA"/>
    <property type="match status" value="1"/>
</dbReference>
<evidence type="ECO:0000256" key="7">
    <source>
        <dbReference type="ARBA" id="ARBA00022777"/>
    </source>
</evidence>
<dbReference type="Pfam" id="PF00672">
    <property type="entry name" value="HAMP"/>
    <property type="match status" value="1"/>
</dbReference>
<evidence type="ECO:0000256" key="4">
    <source>
        <dbReference type="ARBA" id="ARBA00022553"/>
    </source>
</evidence>
<dbReference type="EC" id="2.7.13.3" evidence="3"/>
<evidence type="ECO:0000256" key="2">
    <source>
        <dbReference type="ARBA" id="ARBA00004370"/>
    </source>
</evidence>
<dbReference type="InterPro" id="IPR050428">
    <property type="entry name" value="TCS_sensor_his_kinase"/>
</dbReference>
<keyword evidence="10 11" id="KW-0472">Membrane</keyword>
<dbReference type="Gene3D" id="6.10.340.10">
    <property type="match status" value="1"/>
</dbReference>
<comment type="subcellular location">
    <subcellularLocation>
        <location evidence="2">Membrane</location>
    </subcellularLocation>
</comment>
<dbReference type="GO" id="GO:0000155">
    <property type="term" value="F:phosphorelay sensor kinase activity"/>
    <property type="evidence" value="ECO:0007669"/>
    <property type="project" value="InterPro"/>
</dbReference>
<evidence type="ECO:0000256" key="6">
    <source>
        <dbReference type="ARBA" id="ARBA00022692"/>
    </source>
</evidence>
<comment type="catalytic activity">
    <reaction evidence="1">
        <text>ATP + protein L-histidine = ADP + protein N-phospho-L-histidine.</text>
        <dbReference type="EC" id="2.7.13.3"/>
    </reaction>
</comment>
<feature type="transmembrane region" description="Helical" evidence="11">
    <location>
        <begin position="34"/>
        <end position="56"/>
    </location>
</feature>
<dbReference type="SMART" id="SM00388">
    <property type="entry name" value="HisKA"/>
    <property type="match status" value="1"/>
</dbReference>
<dbReference type="CDD" id="cd06225">
    <property type="entry name" value="HAMP"/>
    <property type="match status" value="1"/>
</dbReference>
<dbReference type="InterPro" id="IPR003661">
    <property type="entry name" value="HisK_dim/P_dom"/>
</dbReference>
<dbReference type="SUPFAM" id="SSF55874">
    <property type="entry name" value="ATPase domain of HSP90 chaperone/DNA topoisomerase II/histidine kinase"/>
    <property type="match status" value="1"/>
</dbReference>
<dbReference type="InterPro" id="IPR004358">
    <property type="entry name" value="Sig_transdc_His_kin-like_C"/>
</dbReference>
<keyword evidence="6 11" id="KW-0812">Transmembrane</keyword>
<evidence type="ECO:0000256" key="11">
    <source>
        <dbReference type="SAM" id="Phobius"/>
    </source>
</evidence>
<dbReference type="InterPro" id="IPR036097">
    <property type="entry name" value="HisK_dim/P_sf"/>
</dbReference>
<dbReference type="Gene3D" id="1.10.287.130">
    <property type="match status" value="1"/>
</dbReference>
<dbReference type="InterPro" id="IPR005467">
    <property type="entry name" value="His_kinase_dom"/>
</dbReference>
<dbReference type="Proteomes" id="UP000214973">
    <property type="component" value="Chromosome 1"/>
</dbReference>
<keyword evidence="8 11" id="KW-1133">Transmembrane helix</keyword>
<dbReference type="InterPro" id="IPR036890">
    <property type="entry name" value="HATPase_C_sf"/>
</dbReference>
<feature type="domain" description="Histidine kinase" evidence="12">
    <location>
        <begin position="251"/>
        <end position="465"/>
    </location>
</feature>
<dbReference type="PRINTS" id="PR00344">
    <property type="entry name" value="BCTRLSENSOR"/>
</dbReference>
<dbReference type="FunFam" id="1.10.287.130:FF:000001">
    <property type="entry name" value="Two-component sensor histidine kinase"/>
    <property type="match status" value="1"/>
</dbReference>
<dbReference type="PROSITE" id="PS50885">
    <property type="entry name" value="HAMP"/>
    <property type="match status" value="1"/>
</dbReference>
<organism evidence="14 15">
    <name type="scientific">Veillonella rodentium</name>
    <dbReference type="NCBI Taxonomy" id="248315"/>
    <lineage>
        <taxon>Bacteria</taxon>
        <taxon>Bacillati</taxon>
        <taxon>Bacillota</taxon>
        <taxon>Negativicutes</taxon>
        <taxon>Veillonellales</taxon>
        <taxon>Veillonellaceae</taxon>
        <taxon>Veillonella</taxon>
    </lineage>
</organism>
<evidence type="ECO:0000256" key="3">
    <source>
        <dbReference type="ARBA" id="ARBA00012438"/>
    </source>
</evidence>
<evidence type="ECO:0000313" key="15">
    <source>
        <dbReference type="Proteomes" id="UP000214973"/>
    </source>
</evidence>
<reference evidence="14 15" key="1">
    <citation type="submission" date="2017-06" db="EMBL/GenBank/DDBJ databases">
        <authorList>
            <consortium name="Pathogen Informatics"/>
        </authorList>
    </citation>
    <scope>NUCLEOTIDE SEQUENCE [LARGE SCALE GENOMIC DNA]</scope>
    <source>
        <strain evidence="14 15">NCTC12018</strain>
    </source>
</reference>
<evidence type="ECO:0000256" key="1">
    <source>
        <dbReference type="ARBA" id="ARBA00000085"/>
    </source>
</evidence>
<evidence type="ECO:0000259" key="13">
    <source>
        <dbReference type="PROSITE" id="PS50885"/>
    </source>
</evidence>
<dbReference type="PANTHER" id="PTHR45436">
    <property type="entry name" value="SENSOR HISTIDINE KINASE YKOH"/>
    <property type="match status" value="1"/>
</dbReference>
<dbReference type="GO" id="GO:0005886">
    <property type="term" value="C:plasma membrane"/>
    <property type="evidence" value="ECO:0007669"/>
    <property type="project" value="TreeGrafter"/>
</dbReference>
<keyword evidence="5 14" id="KW-0808">Transferase</keyword>
<dbReference type="PANTHER" id="PTHR45436:SF5">
    <property type="entry name" value="SENSOR HISTIDINE KINASE TRCS"/>
    <property type="match status" value="1"/>
</dbReference>
<evidence type="ECO:0000256" key="9">
    <source>
        <dbReference type="ARBA" id="ARBA00023012"/>
    </source>
</evidence>
<dbReference type="SMART" id="SM00304">
    <property type="entry name" value="HAMP"/>
    <property type="match status" value="1"/>
</dbReference>
<keyword evidence="7 14" id="KW-0418">Kinase</keyword>
<evidence type="ECO:0000256" key="5">
    <source>
        <dbReference type="ARBA" id="ARBA00022679"/>
    </source>
</evidence>
<dbReference type="InterPro" id="IPR003594">
    <property type="entry name" value="HATPase_dom"/>
</dbReference>
<keyword evidence="15" id="KW-1185">Reference proteome</keyword>
<accession>A0A239ZWI2</accession>
<name>A0A239ZWI2_9FIRM</name>
<proteinExistence type="predicted"/>
<protein>
    <recommendedName>
        <fullName evidence="3">histidine kinase</fullName>
        <ecNumber evidence="3">2.7.13.3</ecNumber>
    </recommendedName>
</protein>
<keyword evidence="4" id="KW-0597">Phosphoprotein</keyword>
<dbReference type="Gene3D" id="3.30.565.10">
    <property type="entry name" value="Histidine kinase-like ATPase, C-terminal domain"/>
    <property type="match status" value="1"/>
</dbReference>
<dbReference type="CDD" id="cd00082">
    <property type="entry name" value="HisKA"/>
    <property type="match status" value="1"/>
</dbReference>
<evidence type="ECO:0000256" key="10">
    <source>
        <dbReference type="ARBA" id="ARBA00023136"/>
    </source>
</evidence>
<dbReference type="SMART" id="SM00387">
    <property type="entry name" value="HATPase_c"/>
    <property type="match status" value="1"/>
</dbReference>